<feature type="transmembrane region" description="Helical" evidence="3">
    <location>
        <begin position="99"/>
        <end position="129"/>
    </location>
</feature>
<feature type="transmembrane region" description="Helical" evidence="3">
    <location>
        <begin position="73"/>
        <end position="93"/>
    </location>
</feature>
<organism evidence="5 6">
    <name type="scientific">Celeribacter baekdonensis</name>
    <dbReference type="NCBI Taxonomy" id="875171"/>
    <lineage>
        <taxon>Bacteria</taxon>
        <taxon>Pseudomonadati</taxon>
        <taxon>Pseudomonadota</taxon>
        <taxon>Alphaproteobacteria</taxon>
        <taxon>Rhodobacterales</taxon>
        <taxon>Roseobacteraceae</taxon>
        <taxon>Celeribacter</taxon>
    </lineage>
</organism>
<evidence type="ECO:0000256" key="2">
    <source>
        <dbReference type="ARBA" id="ARBA00034247"/>
    </source>
</evidence>
<comment type="catalytic activity">
    <reaction evidence="2">
        <text>2 GTP = 3',3'-c-di-GMP + 2 diphosphate</text>
        <dbReference type="Rhea" id="RHEA:24898"/>
        <dbReference type="ChEBI" id="CHEBI:33019"/>
        <dbReference type="ChEBI" id="CHEBI:37565"/>
        <dbReference type="ChEBI" id="CHEBI:58805"/>
        <dbReference type="EC" id="2.7.7.65"/>
    </reaction>
</comment>
<sequence>MVGKSDFINGFKVPGALGAPLIAKYITSISLFILPIAIVKYAIKGNYLLSGYFVVLSAVMAFDLWAHLKSRRLPINATMVLIAVHIGDLMLVANHGISSAFWAFPITIAGFFFSAHWVALVLGVAVAVLEVAVSYWAAQDFWFSFRLGMALITTILFMRYTLVTIGRLQAQLTDTLNYDALTGCRNRRAFMAMEQKGGLGSGGVVLFVDIDHFKEINDRYGHFVGDDILRNVAGLMREVLHGEGLLFRIGGEEFAIVLLKMPEDMGMRVAERIRQVISDAAMPEEARVTVSIGVEIYRAHGDLGAALRRADDHLYRAKQAGRNQVMNSRQTLHRP</sequence>
<dbReference type="OrthoDB" id="9812260at2"/>
<feature type="transmembrane region" description="Helical" evidence="3">
    <location>
        <begin position="49"/>
        <end position="66"/>
    </location>
</feature>
<name>A0A2R4M1M2_9RHOB</name>
<keyword evidence="3" id="KW-0472">Membrane</keyword>
<proteinExistence type="predicted"/>
<dbReference type="Pfam" id="PF00990">
    <property type="entry name" value="GGDEF"/>
    <property type="match status" value="1"/>
</dbReference>
<evidence type="ECO:0000256" key="1">
    <source>
        <dbReference type="ARBA" id="ARBA00012528"/>
    </source>
</evidence>
<keyword evidence="3" id="KW-1133">Transmembrane helix</keyword>
<dbReference type="SMART" id="SM00267">
    <property type="entry name" value="GGDEF"/>
    <property type="match status" value="1"/>
</dbReference>
<evidence type="ECO:0000313" key="5">
    <source>
        <dbReference type="EMBL" id="AVW91061.1"/>
    </source>
</evidence>
<dbReference type="InterPro" id="IPR050469">
    <property type="entry name" value="Diguanylate_Cyclase"/>
</dbReference>
<keyword evidence="3" id="KW-0812">Transmembrane</keyword>
<dbReference type="CDD" id="cd01949">
    <property type="entry name" value="GGDEF"/>
    <property type="match status" value="1"/>
</dbReference>
<dbReference type="EC" id="2.7.7.65" evidence="1"/>
<feature type="domain" description="GGDEF" evidence="4">
    <location>
        <begin position="201"/>
        <end position="330"/>
    </location>
</feature>
<accession>A0A2R4M1M2</accession>
<evidence type="ECO:0000259" key="4">
    <source>
        <dbReference type="PROSITE" id="PS50887"/>
    </source>
</evidence>
<dbReference type="GO" id="GO:0052621">
    <property type="term" value="F:diguanylate cyclase activity"/>
    <property type="evidence" value="ECO:0007669"/>
    <property type="project" value="UniProtKB-EC"/>
</dbReference>
<protein>
    <recommendedName>
        <fullName evidence="1">diguanylate cyclase</fullName>
        <ecNumber evidence="1">2.7.7.65</ecNumber>
    </recommendedName>
</protein>
<dbReference type="InterPro" id="IPR000160">
    <property type="entry name" value="GGDEF_dom"/>
</dbReference>
<feature type="transmembrane region" description="Helical" evidence="3">
    <location>
        <begin position="141"/>
        <end position="162"/>
    </location>
</feature>
<dbReference type="PROSITE" id="PS50887">
    <property type="entry name" value="GGDEF"/>
    <property type="match status" value="1"/>
</dbReference>
<dbReference type="KEGG" id="cbak:DA792_08135"/>
<evidence type="ECO:0000313" key="6">
    <source>
        <dbReference type="Proteomes" id="UP000241447"/>
    </source>
</evidence>
<dbReference type="InterPro" id="IPR043128">
    <property type="entry name" value="Rev_trsase/Diguanyl_cyclase"/>
</dbReference>
<dbReference type="RefSeq" id="WP_107719514.1">
    <property type="nucleotide sequence ID" value="NZ_CP028475.1"/>
</dbReference>
<dbReference type="FunFam" id="3.30.70.270:FF:000001">
    <property type="entry name" value="Diguanylate cyclase domain protein"/>
    <property type="match status" value="1"/>
</dbReference>
<dbReference type="Proteomes" id="UP000241447">
    <property type="component" value="Chromosome"/>
</dbReference>
<dbReference type="Gene3D" id="3.30.70.270">
    <property type="match status" value="1"/>
</dbReference>
<evidence type="ECO:0000256" key="3">
    <source>
        <dbReference type="SAM" id="Phobius"/>
    </source>
</evidence>
<dbReference type="PANTHER" id="PTHR45138">
    <property type="entry name" value="REGULATORY COMPONENTS OF SENSORY TRANSDUCTION SYSTEM"/>
    <property type="match status" value="1"/>
</dbReference>
<feature type="transmembrane region" description="Helical" evidence="3">
    <location>
        <begin position="21"/>
        <end position="43"/>
    </location>
</feature>
<dbReference type="SUPFAM" id="SSF55073">
    <property type="entry name" value="Nucleotide cyclase"/>
    <property type="match status" value="1"/>
</dbReference>
<dbReference type="AlphaFoldDB" id="A0A2R4M1M2"/>
<gene>
    <name evidence="5" type="ORF">DA792_08135</name>
</gene>
<dbReference type="EMBL" id="CP028475">
    <property type="protein sequence ID" value="AVW91061.1"/>
    <property type="molecule type" value="Genomic_DNA"/>
</dbReference>
<reference evidence="5 6" key="1">
    <citation type="submission" date="2018-03" db="EMBL/GenBank/DDBJ databases">
        <title>The Complete Genome of Celeribacter baekdonensis strain LH4, a Thiosulfate-Oxidizing Alphaproteobacterium Isolated from Gulf of Mexico Continental Slope Sediments.</title>
        <authorList>
            <person name="Flood B.E."/>
            <person name="Bailey J.V."/>
            <person name="Leprich D."/>
        </authorList>
    </citation>
    <scope>NUCLEOTIDE SEQUENCE [LARGE SCALE GENOMIC DNA]</scope>
    <source>
        <strain evidence="5 6">LH4</strain>
    </source>
</reference>
<dbReference type="NCBIfam" id="TIGR00254">
    <property type="entry name" value="GGDEF"/>
    <property type="match status" value="1"/>
</dbReference>
<dbReference type="InterPro" id="IPR029787">
    <property type="entry name" value="Nucleotide_cyclase"/>
</dbReference>
<dbReference type="PANTHER" id="PTHR45138:SF9">
    <property type="entry name" value="DIGUANYLATE CYCLASE DGCM-RELATED"/>
    <property type="match status" value="1"/>
</dbReference>